<dbReference type="InterPro" id="IPR049278">
    <property type="entry name" value="MS_channel_C"/>
</dbReference>
<dbReference type="AlphaFoldDB" id="A0AA97FDA0"/>
<dbReference type="Pfam" id="PF21082">
    <property type="entry name" value="MS_channel_3rd"/>
    <property type="match status" value="1"/>
</dbReference>
<proteinExistence type="inferred from homology"/>
<evidence type="ECO:0000259" key="9">
    <source>
        <dbReference type="Pfam" id="PF21082"/>
    </source>
</evidence>
<feature type="domain" description="Mechanosensitive ion channel MscS" evidence="8">
    <location>
        <begin position="169"/>
        <end position="235"/>
    </location>
</feature>
<dbReference type="Pfam" id="PF21088">
    <property type="entry name" value="MS_channel_1st"/>
    <property type="match status" value="1"/>
</dbReference>
<evidence type="ECO:0000259" key="10">
    <source>
        <dbReference type="Pfam" id="PF21088"/>
    </source>
</evidence>
<evidence type="ECO:0000313" key="11">
    <source>
        <dbReference type="EMBL" id="WOF16114.1"/>
    </source>
</evidence>
<evidence type="ECO:0000256" key="3">
    <source>
        <dbReference type="ARBA" id="ARBA00022475"/>
    </source>
</evidence>
<dbReference type="InterPro" id="IPR023408">
    <property type="entry name" value="MscS_beta-dom_sf"/>
</dbReference>
<dbReference type="GeneID" id="85229518"/>
<dbReference type="PANTHER" id="PTHR30221:SF1">
    <property type="entry name" value="SMALL-CONDUCTANCE MECHANOSENSITIVE CHANNEL"/>
    <property type="match status" value="1"/>
</dbReference>
<dbReference type="EMBL" id="CP043875">
    <property type="protein sequence ID" value="WOF16114.1"/>
    <property type="molecule type" value="Genomic_DNA"/>
</dbReference>
<keyword evidence="3" id="KW-1003">Cell membrane</keyword>
<keyword evidence="5 7" id="KW-1133">Transmembrane helix</keyword>
<accession>A0AA97FDA0</accession>
<reference evidence="11 12" key="1">
    <citation type="submission" date="2019-09" db="EMBL/GenBank/DDBJ databases">
        <title>The complete genome of Methanoplanus sp. FWC-SCC4.</title>
        <authorList>
            <person name="Chen S.-C."/>
            <person name="Zhou Y.-Z."/>
            <person name="Lai M.-C."/>
        </authorList>
    </citation>
    <scope>NUCLEOTIDE SEQUENCE [LARGE SCALE GENOMIC DNA]</scope>
    <source>
        <strain evidence="11 12">FWC-SCC4</strain>
    </source>
</reference>
<gene>
    <name evidence="11" type="ORF">F1737_05035</name>
</gene>
<comment type="subcellular location">
    <subcellularLocation>
        <location evidence="1">Cell membrane</location>
        <topology evidence="1">Multi-pass membrane protein</topology>
    </subcellularLocation>
</comment>
<protein>
    <submittedName>
        <fullName evidence="11">Mechanosensitive ion channel</fullName>
    </submittedName>
</protein>
<dbReference type="InterPro" id="IPR011014">
    <property type="entry name" value="MscS_channel_TM-2"/>
</dbReference>
<dbReference type="PANTHER" id="PTHR30221">
    <property type="entry name" value="SMALL-CONDUCTANCE MECHANOSENSITIVE CHANNEL"/>
    <property type="match status" value="1"/>
</dbReference>
<feature type="transmembrane region" description="Helical" evidence="7">
    <location>
        <begin position="46"/>
        <end position="69"/>
    </location>
</feature>
<feature type="transmembrane region" description="Helical" evidence="7">
    <location>
        <begin position="153"/>
        <end position="182"/>
    </location>
</feature>
<feature type="transmembrane region" description="Helical" evidence="7">
    <location>
        <begin position="6"/>
        <end position="25"/>
    </location>
</feature>
<name>A0AA97FDA0_9EURY</name>
<evidence type="ECO:0000259" key="8">
    <source>
        <dbReference type="Pfam" id="PF00924"/>
    </source>
</evidence>
<dbReference type="Pfam" id="PF00924">
    <property type="entry name" value="MS_channel_2nd"/>
    <property type="match status" value="1"/>
</dbReference>
<evidence type="ECO:0000256" key="5">
    <source>
        <dbReference type="ARBA" id="ARBA00022989"/>
    </source>
</evidence>
<dbReference type="SUPFAM" id="SSF82861">
    <property type="entry name" value="Mechanosensitive channel protein MscS (YggB), transmembrane region"/>
    <property type="match status" value="1"/>
</dbReference>
<evidence type="ECO:0000313" key="12">
    <source>
        <dbReference type="Proteomes" id="UP001301797"/>
    </source>
</evidence>
<dbReference type="Gene3D" id="1.10.287.1260">
    <property type="match status" value="1"/>
</dbReference>
<dbReference type="InterPro" id="IPR011066">
    <property type="entry name" value="MscS_channel_C_sf"/>
</dbReference>
<keyword evidence="12" id="KW-1185">Reference proteome</keyword>
<dbReference type="GO" id="GO:0005886">
    <property type="term" value="C:plasma membrane"/>
    <property type="evidence" value="ECO:0007669"/>
    <property type="project" value="UniProtKB-SubCell"/>
</dbReference>
<dbReference type="Proteomes" id="UP001301797">
    <property type="component" value="Chromosome"/>
</dbReference>
<evidence type="ECO:0000256" key="6">
    <source>
        <dbReference type="ARBA" id="ARBA00023136"/>
    </source>
</evidence>
<dbReference type="RefSeq" id="WP_317137691.1">
    <property type="nucleotide sequence ID" value="NZ_CP043875.1"/>
</dbReference>
<dbReference type="InterPro" id="IPR049142">
    <property type="entry name" value="MS_channel_1st"/>
</dbReference>
<keyword evidence="4 7" id="KW-0812">Transmembrane</keyword>
<evidence type="ECO:0000256" key="2">
    <source>
        <dbReference type="ARBA" id="ARBA00008017"/>
    </source>
</evidence>
<evidence type="ECO:0000256" key="7">
    <source>
        <dbReference type="SAM" id="Phobius"/>
    </source>
</evidence>
<evidence type="ECO:0000256" key="4">
    <source>
        <dbReference type="ARBA" id="ARBA00022692"/>
    </source>
</evidence>
<comment type="similarity">
    <text evidence="2">Belongs to the MscS (TC 1.A.23) family.</text>
</comment>
<dbReference type="KEGG" id="mefw:F1737_05035"/>
<dbReference type="InterPro" id="IPR045275">
    <property type="entry name" value="MscS_archaea/bacteria_type"/>
</dbReference>
<organism evidence="11 12">
    <name type="scientific">Methanochimaera problematica</name>
    <dbReference type="NCBI Taxonomy" id="2609417"/>
    <lineage>
        <taxon>Archaea</taxon>
        <taxon>Methanobacteriati</taxon>
        <taxon>Methanobacteriota</taxon>
        <taxon>Stenosarchaea group</taxon>
        <taxon>Methanomicrobia</taxon>
        <taxon>Methanomicrobiales</taxon>
        <taxon>Methanomicrobiaceae</taxon>
        <taxon>Methanochimaera</taxon>
    </lineage>
</organism>
<dbReference type="InterPro" id="IPR006685">
    <property type="entry name" value="MscS_channel_2nd"/>
</dbReference>
<dbReference type="InterPro" id="IPR010920">
    <property type="entry name" value="LSM_dom_sf"/>
</dbReference>
<dbReference type="SUPFAM" id="SSF82689">
    <property type="entry name" value="Mechanosensitive channel protein MscS (YggB), C-terminal domain"/>
    <property type="match status" value="1"/>
</dbReference>
<feature type="transmembrane region" description="Helical" evidence="7">
    <location>
        <begin position="131"/>
        <end position="147"/>
    </location>
</feature>
<feature type="domain" description="Mechanosensitive ion channel MscS C-terminal" evidence="9">
    <location>
        <begin position="243"/>
        <end position="330"/>
    </location>
</feature>
<dbReference type="Gene3D" id="3.30.70.100">
    <property type="match status" value="1"/>
</dbReference>
<sequence length="342" mass="38360">MTDILIASSILFAGIILAVIVNYIFKWLGKKAETTESKIDDILIMAIAKPASIAVFIAALYLSLTYVTLPPDYAWILESKYLYTALIIIATWIISVFVHNFIKLYGEWIASQTETELDDQIIDFLEVSARYIIWFIGFLVILSYLEINITPLIAGAGIFGIAIALAAQDLLSNFFGGALIMVDKPFKCGDRIKIEGNLGDVVSVGPRSTRIKTLDHQLLTVPNSKIANTIITNYAMPDVKLKVKIPVSVAYGSDVRRVKEILEEIANEAAANTAYILTDPKPGVYFLEYGASSLDYMMVLWAEKFNMSWEVKDFINFMIDERFNEEGIEIPFPQMDVHIKKE</sequence>
<dbReference type="Gene3D" id="2.30.30.60">
    <property type="match status" value="1"/>
</dbReference>
<evidence type="ECO:0000256" key="1">
    <source>
        <dbReference type="ARBA" id="ARBA00004651"/>
    </source>
</evidence>
<dbReference type="SUPFAM" id="SSF50182">
    <property type="entry name" value="Sm-like ribonucleoproteins"/>
    <property type="match status" value="1"/>
</dbReference>
<feature type="transmembrane region" description="Helical" evidence="7">
    <location>
        <begin position="81"/>
        <end position="102"/>
    </location>
</feature>
<dbReference type="GO" id="GO:0008381">
    <property type="term" value="F:mechanosensitive monoatomic ion channel activity"/>
    <property type="evidence" value="ECO:0007669"/>
    <property type="project" value="InterPro"/>
</dbReference>
<feature type="domain" description="Mechanosensitive ion channel transmembrane helices 2/3" evidence="10">
    <location>
        <begin position="130"/>
        <end position="168"/>
    </location>
</feature>
<keyword evidence="6 7" id="KW-0472">Membrane</keyword>